<evidence type="ECO:0000256" key="1">
    <source>
        <dbReference type="SAM" id="MobiDB-lite"/>
    </source>
</evidence>
<dbReference type="AlphaFoldDB" id="A0A7Y6NP67"/>
<accession>A0A7Y6NP67</accession>
<comment type="caution">
    <text evidence="2">The sequence shown here is derived from an EMBL/GenBank/DDBJ whole genome shotgun (WGS) entry which is preliminary data.</text>
</comment>
<feature type="compositionally biased region" description="Basic and acidic residues" evidence="1">
    <location>
        <begin position="59"/>
        <end position="81"/>
    </location>
</feature>
<gene>
    <name evidence="2" type="ORF">HQN59_13655</name>
</gene>
<keyword evidence="3" id="KW-1185">Reference proteome</keyword>
<dbReference type="EMBL" id="JABWMJ010000006">
    <property type="protein sequence ID" value="NUZ06805.1"/>
    <property type="molecule type" value="Genomic_DNA"/>
</dbReference>
<sequence length="159" mass="15853">MSARSRSARLAWWLAIGVLLLKSAVPMVAVGAAHLRGVGVAAVCPVYGVALPAALSGAGDRHGSHDRTTHGHAAHADHVAHDGGASGDPDEDAPALALHDGDHCALTALAALATGAATGQPFAGTQRGAGPAVVPRAIVNEDASAAWMARLEHGPPLLT</sequence>
<dbReference type="Proteomes" id="UP000529637">
    <property type="component" value="Unassembled WGS sequence"/>
</dbReference>
<evidence type="ECO:0000313" key="3">
    <source>
        <dbReference type="Proteomes" id="UP000529637"/>
    </source>
</evidence>
<organism evidence="2 3">
    <name type="scientific">Piscinibacter koreensis</name>
    <dbReference type="NCBI Taxonomy" id="2742824"/>
    <lineage>
        <taxon>Bacteria</taxon>
        <taxon>Pseudomonadati</taxon>
        <taxon>Pseudomonadota</taxon>
        <taxon>Betaproteobacteria</taxon>
        <taxon>Burkholderiales</taxon>
        <taxon>Sphaerotilaceae</taxon>
        <taxon>Piscinibacter</taxon>
    </lineage>
</organism>
<protein>
    <submittedName>
        <fullName evidence="2">Uncharacterized protein</fullName>
    </submittedName>
</protein>
<feature type="region of interest" description="Disordered" evidence="1">
    <location>
        <begin position="58"/>
        <end position="96"/>
    </location>
</feature>
<proteinExistence type="predicted"/>
<reference evidence="2 3" key="1">
    <citation type="submission" date="2020-06" db="EMBL/GenBank/DDBJ databases">
        <title>Schlegella sp. ID0723 isolated from air conditioner.</title>
        <authorList>
            <person name="Kim D.Y."/>
            <person name="Kim D.-U."/>
        </authorList>
    </citation>
    <scope>NUCLEOTIDE SEQUENCE [LARGE SCALE GENOMIC DNA]</scope>
    <source>
        <strain evidence="2 3">ID0723</strain>
    </source>
</reference>
<dbReference type="RefSeq" id="WP_176069666.1">
    <property type="nucleotide sequence ID" value="NZ_JABWMJ010000006.1"/>
</dbReference>
<name>A0A7Y6NP67_9BURK</name>
<evidence type="ECO:0000313" key="2">
    <source>
        <dbReference type="EMBL" id="NUZ06805.1"/>
    </source>
</evidence>